<dbReference type="Pfam" id="PF13561">
    <property type="entry name" value="adh_short_C2"/>
    <property type="match status" value="1"/>
</dbReference>
<dbReference type="PANTHER" id="PTHR24321:SF14">
    <property type="entry name" value="SHORT-CHAIN TYPE DEHYDROGENASE_REDUCTASE BLR2146-RELATED"/>
    <property type="match status" value="1"/>
</dbReference>
<dbReference type="PROSITE" id="PS00061">
    <property type="entry name" value="ADH_SHORT"/>
    <property type="match status" value="1"/>
</dbReference>
<evidence type="ECO:0000313" key="4">
    <source>
        <dbReference type="EMBL" id="MBB3982733.1"/>
    </source>
</evidence>
<comment type="similarity">
    <text evidence="1">Belongs to the short-chain dehydrogenases/reductases (SDR) family.</text>
</comment>
<evidence type="ECO:0000256" key="1">
    <source>
        <dbReference type="ARBA" id="ARBA00006484"/>
    </source>
</evidence>
<dbReference type="InterPro" id="IPR002347">
    <property type="entry name" value="SDR_fam"/>
</dbReference>
<evidence type="ECO:0000256" key="2">
    <source>
        <dbReference type="ARBA" id="ARBA00023002"/>
    </source>
</evidence>
<proteinExistence type="inferred from homology"/>
<name>A0A7W6DGQ4_9SPHN</name>
<sequence>MLFGNLNDRVAIVTGSGANIGEACARALAGAGAHVVLADINLAAAQAVADDIIKNGGSAMAHVLDLAEESSVIALVAAVMAKFGRIDILHNNAADTRPDFMAKDHSIPDMTVEVWDRTFAINTRGPMLMIKHVAPHMIAGGGGSIINTGSGSAILGDVFHPAYSTSKGALHTLTRNVAAQLGRHNIRCNAVLPGLVLSKGAREIMTAGEIDFIQRHVMLPRQSKPEDIAGPVLFLASDAGSFVTAQVFSADGGIVHHAPYFADVMAAAGN</sequence>
<gene>
    <name evidence="4" type="ORF">GGR44_002399</name>
</gene>
<keyword evidence="5" id="KW-1185">Reference proteome</keyword>
<dbReference type="SUPFAM" id="SSF51735">
    <property type="entry name" value="NAD(P)-binding Rossmann-fold domains"/>
    <property type="match status" value="1"/>
</dbReference>
<keyword evidence="2" id="KW-0560">Oxidoreductase</keyword>
<organism evidence="4 5">
    <name type="scientific">Sphingobium fontiphilum</name>
    <dbReference type="NCBI Taxonomy" id="944425"/>
    <lineage>
        <taxon>Bacteria</taxon>
        <taxon>Pseudomonadati</taxon>
        <taxon>Pseudomonadota</taxon>
        <taxon>Alphaproteobacteria</taxon>
        <taxon>Sphingomonadales</taxon>
        <taxon>Sphingomonadaceae</taxon>
        <taxon>Sphingobium</taxon>
    </lineage>
</organism>
<dbReference type="PRINTS" id="PR00081">
    <property type="entry name" value="GDHRDH"/>
</dbReference>
<comment type="catalytic activity">
    <reaction evidence="3">
        <text>2,5-dichlorocyclohexa-2,5-dien-1,4-diol + NAD(+) = 2,5-dichlorohydroquinone + NADH + H(+)</text>
        <dbReference type="Rhea" id="RHEA:15741"/>
        <dbReference type="ChEBI" id="CHEBI:15378"/>
        <dbReference type="ChEBI" id="CHEBI:27545"/>
        <dbReference type="ChEBI" id="CHEBI:28975"/>
        <dbReference type="ChEBI" id="CHEBI:57540"/>
        <dbReference type="ChEBI" id="CHEBI:57945"/>
    </reaction>
</comment>
<dbReference type="EMBL" id="JACIEB010000005">
    <property type="protein sequence ID" value="MBB3982733.1"/>
    <property type="molecule type" value="Genomic_DNA"/>
</dbReference>
<evidence type="ECO:0000256" key="3">
    <source>
        <dbReference type="ARBA" id="ARBA00051383"/>
    </source>
</evidence>
<evidence type="ECO:0000313" key="5">
    <source>
        <dbReference type="Proteomes" id="UP000552757"/>
    </source>
</evidence>
<dbReference type="PANTHER" id="PTHR24321">
    <property type="entry name" value="DEHYDROGENASES, SHORT CHAIN"/>
    <property type="match status" value="1"/>
</dbReference>
<dbReference type="Proteomes" id="UP000552757">
    <property type="component" value="Unassembled WGS sequence"/>
</dbReference>
<dbReference type="Gene3D" id="3.40.50.720">
    <property type="entry name" value="NAD(P)-binding Rossmann-like Domain"/>
    <property type="match status" value="1"/>
</dbReference>
<dbReference type="RefSeq" id="WP_183955795.1">
    <property type="nucleotide sequence ID" value="NZ_JACIEB010000005.1"/>
</dbReference>
<dbReference type="AlphaFoldDB" id="A0A7W6DGQ4"/>
<reference evidence="4 5" key="1">
    <citation type="submission" date="2020-08" db="EMBL/GenBank/DDBJ databases">
        <title>Genomic Encyclopedia of Type Strains, Phase IV (KMG-IV): sequencing the most valuable type-strain genomes for metagenomic binning, comparative biology and taxonomic classification.</title>
        <authorList>
            <person name="Goeker M."/>
        </authorList>
    </citation>
    <scope>NUCLEOTIDE SEQUENCE [LARGE SCALE GENOMIC DNA]</scope>
    <source>
        <strain evidence="4 5">DSM 29348</strain>
    </source>
</reference>
<dbReference type="InterPro" id="IPR020904">
    <property type="entry name" value="Sc_DH/Rdtase_CS"/>
</dbReference>
<dbReference type="FunFam" id="3.40.50.720:FF:000084">
    <property type="entry name" value="Short-chain dehydrogenase reductase"/>
    <property type="match status" value="1"/>
</dbReference>
<accession>A0A7W6DGQ4</accession>
<dbReference type="PRINTS" id="PR00080">
    <property type="entry name" value="SDRFAMILY"/>
</dbReference>
<protein>
    <submittedName>
        <fullName evidence="4">NAD(P)-dependent dehydrogenase (Short-subunit alcohol dehydrogenase family)</fullName>
    </submittedName>
</protein>
<comment type="caution">
    <text evidence="4">The sequence shown here is derived from an EMBL/GenBank/DDBJ whole genome shotgun (WGS) entry which is preliminary data.</text>
</comment>
<dbReference type="CDD" id="cd05233">
    <property type="entry name" value="SDR_c"/>
    <property type="match status" value="1"/>
</dbReference>
<dbReference type="InterPro" id="IPR036291">
    <property type="entry name" value="NAD(P)-bd_dom_sf"/>
</dbReference>
<dbReference type="GO" id="GO:0016491">
    <property type="term" value="F:oxidoreductase activity"/>
    <property type="evidence" value="ECO:0007669"/>
    <property type="project" value="UniProtKB-KW"/>
</dbReference>